<reference evidence="11 12" key="1">
    <citation type="journal article" date="2003" name="PLoS Biol.">
        <title>The genome sequence of Caenorhabditis briggsae: a platform for comparative genomics.</title>
        <authorList>
            <person name="Stein L.D."/>
            <person name="Bao Z."/>
            <person name="Blasiar D."/>
            <person name="Blumenthal T."/>
            <person name="Brent M.R."/>
            <person name="Chen N."/>
            <person name="Chinwalla A."/>
            <person name="Clarke L."/>
            <person name="Clee C."/>
            <person name="Coghlan A."/>
            <person name="Coulson A."/>
            <person name="D'Eustachio P."/>
            <person name="Fitch D.H."/>
            <person name="Fulton L.A."/>
            <person name="Fulton R.E."/>
            <person name="Griffiths-Jones S."/>
            <person name="Harris T.W."/>
            <person name="Hillier L.W."/>
            <person name="Kamath R."/>
            <person name="Kuwabara P.E."/>
            <person name="Mardis E.R."/>
            <person name="Marra M.A."/>
            <person name="Miner T.L."/>
            <person name="Minx P."/>
            <person name="Mullikin J.C."/>
            <person name="Plumb R.W."/>
            <person name="Rogers J."/>
            <person name="Schein J.E."/>
            <person name="Sohrmann M."/>
            <person name="Spieth J."/>
            <person name="Stajich J.E."/>
            <person name="Wei C."/>
            <person name="Willey D."/>
            <person name="Wilson R.K."/>
            <person name="Durbin R."/>
            <person name="Waterston R.H."/>
        </authorList>
    </citation>
    <scope>NUCLEOTIDE SEQUENCE [LARGE SCALE GENOMIC DNA]</scope>
    <source>
        <strain evidence="11 12">AF16</strain>
    </source>
</reference>
<dbReference type="GO" id="GO:0005886">
    <property type="term" value="C:plasma membrane"/>
    <property type="evidence" value="ECO:0007669"/>
    <property type="project" value="UniProtKB-SubCell"/>
</dbReference>
<comment type="subcellular location">
    <subcellularLocation>
        <location evidence="1">Cell membrane</location>
        <topology evidence="1">Multi-pass membrane protein</topology>
    </subcellularLocation>
</comment>
<evidence type="ECO:0000313" key="11">
    <source>
        <dbReference type="EMBL" id="CAP28769.1"/>
    </source>
</evidence>
<feature type="transmembrane region" description="Helical" evidence="9">
    <location>
        <begin position="83"/>
        <end position="104"/>
    </location>
</feature>
<dbReference type="EMBL" id="HE601284">
    <property type="protein sequence ID" value="CAP28769.1"/>
    <property type="molecule type" value="Genomic_DNA"/>
</dbReference>
<dbReference type="Gene3D" id="1.20.1070.10">
    <property type="entry name" value="Rhodopsin 7-helix transmembrane proteins"/>
    <property type="match status" value="2"/>
</dbReference>
<dbReference type="Proteomes" id="UP000008549">
    <property type="component" value="Unassembled WGS sequence"/>
</dbReference>
<feature type="transmembrane region" description="Helical" evidence="9">
    <location>
        <begin position="720"/>
        <end position="740"/>
    </location>
</feature>
<dbReference type="InterPro" id="IPR040435">
    <property type="entry name" value="Put_GPCR_Chromadorea"/>
</dbReference>
<keyword evidence="6 9" id="KW-0472">Membrane</keyword>
<keyword evidence="3 9" id="KW-0812">Transmembrane</keyword>
<dbReference type="eggNOG" id="ENOG502T3AN">
    <property type="taxonomic scope" value="Eukaryota"/>
</dbReference>
<feature type="transmembrane region" description="Helical" evidence="9">
    <location>
        <begin position="48"/>
        <end position="76"/>
    </location>
</feature>
<feature type="transmembrane region" description="Helical" evidence="9">
    <location>
        <begin position="241"/>
        <end position="261"/>
    </location>
</feature>
<feature type="transmembrane region" description="Helical" evidence="9">
    <location>
        <begin position="566"/>
        <end position="590"/>
    </location>
</feature>
<feature type="transmembrane region" description="Helical" evidence="9">
    <location>
        <begin position="164"/>
        <end position="188"/>
    </location>
</feature>
<evidence type="ECO:0000256" key="6">
    <source>
        <dbReference type="ARBA" id="ARBA00023136"/>
    </source>
</evidence>
<dbReference type="InParanoid" id="A8X808"/>
<dbReference type="SUPFAM" id="SSF81321">
    <property type="entry name" value="Family A G protein-coupled receptor-like"/>
    <property type="match status" value="2"/>
</dbReference>
<protein>
    <submittedName>
        <fullName evidence="11">Protein CBG09010</fullName>
    </submittedName>
</protein>
<feature type="transmembrane region" description="Helical" evidence="9">
    <location>
        <begin position="880"/>
        <end position="903"/>
    </location>
</feature>
<keyword evidence="4 9" id="KW-1133">Transmembrane helix</keyword>
<dbReference type="GO" id="GO:0004930">
    <property type="term" value="F:G protein-coupled receptor activity"/>
    <property type="evidence" value="ECO:0007669"/>
    <property type="project" value="UniProtKB-KW"/>
</dbReference>
<feature type="transmembrane region" description="Helical" evidence="9">
    <location>
        <begin position="135"/>
        <end position="155"/>
    </location>
</feature>
<feature type="domain" description="G-protein coupled receptors family 1 profile" evidence="10">
    <location>
        <begin position="61"/>
        <end position="304"/>
    </location>
</feature>
<dbReference type="WormBase" id="CBG09010a">
    <property type="protein sequence ID" value="CBP47558"/>
    <property type="gene ID" value="WBGene00030684"/>
</dbReference>
<dbReference type="PROSITE" id="PS50262">
    <property type="entry name" value="G_PROTEIN_RECEP_F1_2"/>
    <property type="match status" value="1"/>
</dbReference>
<evidence type="ECO:0000313" key="12">
    <source>
        <dbReference type="Proteomes" id="UP000008549"/>
    </source>
</evidence>
<evidence type="ECO:0000313" key="13">
    <source>
        <dbReference type="WormBase" id="CBG09010a"/>
    </source>
</evidence>
<keyword evidence="8" id="KW-0807">Transducer</keyword>
<gene>
    <name evidence="11 13" type="ORF">CBG09010</name>
    <name evidence="11" type="ORF">CBG_09010</name>
</gene>
<evidence type="ECO:0000256" key="2">
    <source>
        <dbReference type="ARBA" id="ARBA00022475"/>
    </source>
</evidence>
<dbReference type="KEGG" id="cbr:CBG_09010"/>
<feature type="transmembrane region" description="Helical" evidence="9">
    <location>
        <begin position="688"/>
        <end position="708"/>
    </location>
</feature>
<evidence type="ECO:0000256" key="7">
    <source>
        <dbReference type="ARBA" id="ARBA00023170"/>
    </source>
</evidence>
<feature type="transmembrane region" description="Helical" evidence="9">
    <location>
        <begin position="517"/>
        <end position="545"/>
    </location>
</feature>
<name>A8X808_CAEBR</name>
<feature type="transmembrane region" description="Helical" evidence="9">
    <location>
        <begin position="356"/>
        <end position="381"/>
    </location>
</feature>
<accession>A8X808</accession>
<dbReference type="PANTHER" id="PTHR37441:SF1">
    <property type="entry name" value="G-PROTEIN COUPLED RECEPTOR-LIKE PROTEIN B0244.6-RELATED"/>
    <property type="match status" value="1"/>
</dbReference>
<feature type="transmembrane region" description="Helical" evidence="9">
    <location>
        <begin position="474"/>
        <end position="497"/>
    </location>
</feature>
<evidence type="ECO:0000256" key="1">
    <source>
        <dbReference type="ARBA" id="ARBA00004651"/>
    </source>
</evidence>
<sequence length="1019" mass="115032">MANDDFFENCTHRFSIEHVYKNCTNTTNQCELIQDLYSARMVFHWLNLYLSTFCFVVSAVLNIYCLITTVYIFYYLSDEMRKHYVFVLSRLLSSIFAVVSLLIMEKVLYLETSPVSFTFYAIGFSIYNFSMDSLLLSYIMISLITYFGVVHPVFYHNKITLRSLYITLGSVWIVSLSIAIPLGLYQAASNAPGPIQCDLHYCAKVVEWITFSFVCLALSLTILLTGFVLNGIEVPEVTARARIRLTWTFFALIIFSIVELFPEGIIIGLDQNDLNTCENFYIADKLLIQTIISSLETFVGSIVFMADPIMNMFFDKNISRTVKLQHKYEQCGNATDPCGLIEDMSTCHTIRKWMGFYIPSVICFLAVLIDLYCLFITILLLRTLNEQTKKRYVFVVVRLSSAILVALCIVIIQSTDFFDAPFQDSFAFYAIFFVVYDFSIFSLLGSFTGVAVITYFGVMRPLFYRDRLTVKVMYLLAVGICIFAACVSIPMGLFQAADAVDGPISCDSSSCQIIVKWLLFSVSCIILIGATSTLLFVTVSLYWHSYKSRKMGNITSSPSEHGRARLAWTCAVLIILSSVELIPTGLLLAYGNLSTSDDCDDFYRADQLIVPTVISCTETVLGEILIDTLFFYPKMTHRPASIFANCSRYYGELEDVFQVCVNSTNPCQSMERIETAITISNVDYYSSLVLFSIAGLMNIYCLFVLVPLYRKLQNDSKKKYIFLITRCIAGLIAACAWLLIQCIYLKSIAPANGIVPGYVLALVLYIGSIYVLLGSYVSMAGILYLGVLKPAMFNQYLTLRVVYIAIPLAIFQASIAIPVSIKCTDKSCNPLVTLIHFFLVTGSLVIANIILSFVLISLLRHRKVFMKLDTESNASLNSAIRLLAWTLFAVILISIGEVIPFVFMEIRRHAGTITGCYWFYHASEIISEASFALIESSIWSVALIMDPLINVILDKTVSRQAKNQVRSIKNQCFRLAQAITGHFSRKKKIEEEKEKEEEVCQITQTELNFPPRLEQLINI</sequence>
<dbReference type="RefSeq" id="XP_002641156.1">
    <property type="nucleotide sequence ID" value="XM_002641110.1"/>
</dbReference>
<feature type="transmembrane region" description="Helical" evidence="9">
    <location>
        <begin position="393"/>
        <end position="414"/>
    </location>
</feature>
<keyword evidence="12" id="KW-1185">Reference proteome</keyword>
<feature type="transmembrane region" description="Helical" evidence="9">
    <location>
        <begin position="797"/>
        <end position="821"/>
    </location>
</feature>
<dbReference type="GeneID" id="8583149"/>
<feature type="transmembrane region" description="Helical" evidence="9">
    <location>
        <begin position="760"/>
        <end position="785"/>
    </location>
</feature>
<evidence type="ECO:0000256" key="9">
    <source>
        <dbReference type="SAM" id="Phobius"/>
    </source>
</evidence>
<feature type="transmembrane region" description="Helical" evidence="9">
    <location>
        <begin position="208"/>
        <end position="229"/>
    </location>
</feature>
<keyword evidence="2" id="KW-1003">Cell membrane</keyword>
<evidence type="ECO:0000259" key="10">
    <source>
        <dbReference type="PROSITE" id="PS50262"/>
    </source>
</evidence>
<feature type="transmembrane region" description="Helical" evidence="9">
    <location>
        <begin position="426"/>
        <end position="453"/>
    </location>
</feature>
<keyword evidence="7" id="KW-0675">Receptor</keyword>
<dbReference type="InterPro" id="IPR017452">
    <property type="entry name" value="GPCR_Rhodpsn_7TM"/>
</dbReference>
<evidence type="ECO:0000256" key="3">
    <source>
        <dbReference type="ARBA" id="ARBA00022692"/>
    </source>
</evidence>
<dbReference type="PANTHER" id="PTHR37441">
    <property type="entry name" value="PROTEIN CBG16518"/>
    <property type="match status" value="1"/>
</dbReference>
<dbReference type="AlphaFoldDB" id="A8X808"/>
<evidence type="ECO:0000256" key="8">
    <source>
        <dbReference type="ARBA" id="ARBA00023224"/>
    </source>
</evidence>
<keyword evidence="5" id="KW-0297">G-protein coupled receptor</keyword>
<dbReference type="CDD" id="cd00637">
    <property type="entry name" value="7tm_classA_rhodopsin-like"/>
    <property type="match status" value="2"/>
</dbReference>
<evidence type="ECO:0000256" key="5">
    <source>
        <dbReference type="ARBA" id="ARBA00023040"/>
    </source>
</evidence>
<organism evidence="11 12">
    <name type="scientific">Caenorhabditis briggsae</name>
    <dbReference type="NCBI Taxonomy" id="6238"/>
    <lineage>
        <taxon>Eukaryota</taxon>
        <taxon>Metazoa</taxon>
        <taxon>Ecdysozoa</taxon>
        <taxon>Nematoda</taxon>
        <taxon>Chromadorea</taxon>
        <taxon>Rhabditida</taxon>
        <taxon>Rhabditina</taxon>
        <taxon>Rhabditomorpha</taxon>
        <taxon>Rhabditoidea</taxon>
        <taxon>Rhabditidae</taxon>
        <taxon>Peloderinae</taxon>
        <taxon>Caenorhabditis</taxon>
    </lineage>
</organism>
<dbReference type="HOGENOM" id="CLU_296340_0_0_1"/>
<evidence type="ECO:0000256" key="4">
    <source>
        <dbReference type="ARBA" id="ARBA00022989"/>
    </source>
</evidence>
<reference evidence="11 12" key="2">
    <citation type="journal article" date="2011" name="PLoS Genet.">
        <title>Caenorhabditis briggsae recombinant inbred line genotypes reveal inter-strain incompatibility and the evolution of recombination.</title>
        <authorList>
            <person name="Ross J.A."/>
            <person name="Koboldt D.C."/>
            <person name="Staisch J.E."/>
            <person name="Chamberlin H.M."/>
            <person name="Gupta B.P."/>
            <person name="Miller R.D."/>
            <person name="Baird S.E."/>
            <person name="Haag E.S."/>
        </authorList>
    </citation>
    <scope>NUCLEOTIDE SEQUENCE [LARGE SCALE GENOMIC DNA]</scope>
    <source>
        <strain evidence="11 12">AF16</strain>
    </source>
</reference>
<dbReference type="CTD" id="8583149"/>
<proteinExistence type="predicted"/>
<feature type="transmembrane region" description="Helical" evidence="9">
    <location>
        <begin position="833"/>
        <end position="859"/>
    </location>
</feature>